<evidence type="ECO:0000256" key="1">
    <source>
        <dbReference type="ARBA" id="ARBA00022723"/>
    </source>
</evidence>
<dbReference type="Pfam" id="PF01753">
    <property type="entry name" value="zf-MYND"/>
    <property type="match status" value="1"/>
</dbReference>
<feature type="domain" description="MYND-type" evidence="6">
    <location>
        <begin position="37"/>
        <end position="77"/>
    </location>
</feature>
<dbReference type="InterPro" id="IPR002893">
    <property type="entry name" value="Znf_MYND"/>
</dbReference>
<keyword evidence="3" id="KW-0862">Zinc</keyword>
<keyword evidence="1" id="KW-0479">Metal-binding</keyword>
<evidence type="ECO:0000259" key="6">
    <source>
        <dbReference type="PROSITE" id="PS50865"/>
    </source>
</evidence>
<dbReference type="GeneID" id="36322698"/>
<evidence type="ECO:0000256" key="4">
    <source>
        <dbReference type="PROSITE-ProRule" id="PRU00134"/>
    </source>
</evidence>
<dbReference type="EMBL" id="KZ110599">
    <property type="protein sequence ID" value="OSX61344.1"/>
    <property type="molecule type" value="Genomic_DNA"/>
</dbReference>
<organism evidence="7 8">
    <name type="scientific">Postia placenta MAD-698-R-SB12</name>
    <dbReference type="NCBI Taxonomy" id="670580"/>
    <lineage>
        <taxon>Eukaryota</taxon>
        <taxon>Fungi</taxon>
        <taxon>Dikarya</taxon>
        <taxon>Basidiomycota</taxon>
        <taxon>Agaricomycotina</taxon>
        <taxon>Agaricomycetes</taxon>
        <taxon>Polyporales</taxon>
        <taxon>Adustoporiaceae</taxon>
        <taxon>Rhodonia</taxon>
    </lineage>
</organism>
<dbReference type="Gene3D" id="6.10.140.2220">
    <property type="match status" value="1"/>
</dbReference>
<evidence type="ECO:0000256" key="2">
    <source>
        <dbReference type="ARBA" id="ARBA00022771"/>
    </source>
</evidence>
<keyword evidence="8" id="KW-1185">Reference proteome</keyword>
<evidence type="ECO:0000313" key="8">
    <source>
        <dbReference type="Proteomes" id="UP000194127"/>
    </source>
</evidence>
<name>A0A1X6MY84_9APHY</name>
<evidence type="ECO:0000313" key="7">
    <source>
        <dbReference type="EMBL" id="OSX61344.1"/>
    </source>
</evidence>
<keyword evidence="2 4" id="KW-0863">Zinc-finger</keyword>
<dbReference type="Proteomes" id="UP000194127">
    <property type="component" value="Unassembled WGS sequence"/>
</dbReference>
<dbReference type="OrthoDB" id="2931494at2759"/>
<sequence length="265" mass="30680">MRRDQPTHPVLAALGGAKWFAKRRPTQKADDHAQKGCSTCGMHDMQKPVFRCSQCQWTYYCSRECQRADWKRHKEACRDAFQSRKRVEQLKQENPEEATMAEDWINWRQAANSVDTEALCHALNLQRDPSRGRTHIVFRQAVYTPNDSKSIRKKFQIVNCSVYRIEDVLTDIEDFMDLNEGEGRAYIQELIDELIEGDRTGDGVPILELKLAPGLEIYLGYLMSSRSKLRQITYNSHWRELMNPKSPPGPMPPLKSGAQDAEFRF</sequence>
<reference evidence="7 8" key="1">
    <citation type="submission" date="2017-04" db="EMBL/GenBank/DDBJ databases">
        <title>Genome Sequence of the Model Brown-Rot Fungus Postia placenta SB12.</title>
        <authorList>
            <consortium name="DOE Joint Genome Institute"/>
            <person name="Gaskell J."/>
            <person name="Kersten P."/>
            <person name="Larrondo L.F."/>
            <person name="Canessa P."/>
            <person name="Martinez D."/>
            <person name="Hibbett D."/>
            <person name="Schmoll M."/>
            <person name="Kubicek C.P."/>
            <person name="Martinez A.T."/>
            <person name="Yadav J."/>
            <person name="Master E."/>
            <person name="Magnuson J.K."/>
            <person name="James T."/>
            <person name="Yaver D."/>
            <person name="Berka R."/>
            <person name="Labutti K."/>
            <person name="Lipzen A."/>
            <person name="Aerts A."/>
            <person name="Barry K."/>
            <person name="Henrissat B."/>
            <person name="Blanchette R."/>
            <person name="Grigoriev I."/>
            <person name="Cullen D."/>
        </authorList>
    </citation>
    <scope>NUCLEOTIDE SEQUENCE [LARGE SCALE GENOMIC DNA]</scope>
    <source>
        <strain evidence="7 8">MAD-698-R-SB12</strain>
    </source>
</reference>
<protein>
    <recommendedName>
        <fullName evidence="6">MYND-type domain-containing protein</fullName>
    </recommendedName>
</protein>
<evidence type="ECO:0000256" key="5">
    <source>
        <dbReference type="SAM" id="MobiDB-lite"/>
    </source>
</evidence>
<dbReference type="GO" id="GO:0008270">
    <property type="term" value="F:zinc ion binding"/>
    <property type="evidence" value="ECO:0007669"/>
    <property type="project" value="UniProtKB-KW"/>
</dbReference>
<proteinExistence type="predicted"/>
<dbReference type="AlphaFoldDB" id="A0A1X6MY84"/>
<dbReference type="PROSITE" id="PS50865">
    <property type="entry name" value="ZF_MYND_2"/>
    <property type="match status" value="1"/>
</dbReference>
<gene>
    <name evidence="7" type="ORF">POSPLADRAFT_1040440</name>
</gene>
<dbReference type="STRING" id="670580.A0A1X6MY84"/>
<dbReference type="RefSeq" id="XP_024338138.1">
    <property type="nucleotide sequence ID" value="XM_024477748.1"/>
</dbReference>
<evidence type="ECO:0000256" key="3">
    <source>
        <dbReference type="ARBA" id="ARBA00022833"/>
    </source>
</evidence>
<accession>A0A1X6MY84</accession>
<dbReference type="SUPFAM" id="SSF144232">
    <property type="entry name" value="HIT/MYND zinc finger-like"/>
    <property type="match status" value="1"/>
</dbReference>
<feature type="region of interest" description="Disordered" evidence="5">
    <location>
        <begin position="243"/>
        <end position="265"/>
    </location>
</feature>